<proteinExistence type="predicted"/>
<evidence type="ECO:0000313" key="4">
    <source>
        <dbReference type="EMBL" id="AOT71222.1"/>
    </source>
</evidence>
<evidence type="ECO:0000256" key="1">
    <source>
        <dbReference type="SAM" id="Coils"/>
    </source>
</evidence>
<protein>
    <recommendedName>
        <fullName evidence="3">Sporulation membrane protein YtrI C-terminal domain-containing protein</fullName>
    </recommendedName>
</protein>
<dbReference type="AlphaFoldDB" id="A0A1D8GK37"/>
<gene>
    <name evidence="4" type="ORF">Gferi_17685</name>
</gene>
<dbReference type="OrthoDB" id="1908598at2"/>
<dbReference type="Proteomes" id="UP000095743">
    <property type="component" value="Chromosome"/>
</dbReference>
<dbReference type="Pfam" id="PF26347">
    <property type="entry name" value="YtrI_sporulation"/>
    <property type="match status" value="1"/>
</dbReference>
<dbReference type="KEGG" id="gfe:Gferi_17685"/>
<organism evidence="4 5">
    <name type="scientific">Geosporobacter ferrireducens</name>
    <dbReference type="NCBI Taxonomy" id="1424294"/>
    <lineage>
        <taxon>Bacteria</taxon>
        <taxon>Bacillati</taxon>
        <taxon>Bacillota</taxon>
        <taxon>Clostridia</taxon>
        <taxon>Peptostreptococcales</taxon>
        <taxon>Thermotaleaceae</taxon>
        <taxon>Geosporobacter</taxon>
    </lineage>
</organism>
<evidence type="ECO:0000259" key="3">
    <source>
        <dbReference type="Pfam" id="PF26347"/>
    </source>
</evidence>
<feature type="domain" description="Sporulation membrane protein YtrI C-terminal" evidence="3">
    <location>
        <begin position="75"/>
        <end position="151"/>
    </location>
</feature>
<keyword evidence="2" id="KW-1133">Transmembrane helix</keyword>
<dbReference type="InterPro" id="IPR058620">
    <property type="entry name" value="YtrI_C"/>
</dbReference>
<feature type="coiled-coil region" evidence="1">
    <location>
        <begin position="45"/>
        <end position="79"/>
    </location>
</feature>
<dbReference type="RefSeq" id="WP_069978831.1">
    <property type="nucleotide sequence ID" value="NZ_CP017269.1"/>
</dbReference>
<dbReference type="EMBL" id="CP017269">
    <property type="protein sequence ID" value="AOT71222.1"/>
    <property type="molecule type" value="Genomic_DNA"/>
</dbReference>
<accession>A0A1D8GK37</accession>
<keyword evidence="2" id="KW-0472">Membrane</keyword>
<sequence>MGRIKGKGTQLFMVFITGMILGGLIGILSISTLISYRLDQDYEKIAELQHTIEDKDTRLEKLEESINKQKIILKEIKVELLFGGNEIDEITLQKHVKEKYATLLGKEVKSIDVDLIEEIIDRRIMKVNGKEHQLLVNKIHLTDVLRIWIEVRSLE</sequence>
<evidence type="ECO:0000313" key="5">
    <source>
        <dbReference type="Proteomes" id="UP000095743"/>
    </source>
</evidence>
<evidence type="ECO:0000256" key="2">
    <source>
        <dbReference type="SAM" id="Phobius"/>
    </source>
</evidence>
<reference evidence="4 5" key="1">
    <citation type="submission" date="2016-09" db="EMBL/GenBank/DDBJ databases">
        <title>Genomic analysis reveals versatility of anaerobic energy metabolism of Geosporobacter ferrireducens IRF9 of phylum Firmicutes.</title>
        <authorList>
            <person name="Kim S.-J."/>
        </authorList>
    </citation>
    <scope>NUCLEOTIDE SEQUENCE [LARGE SCALE GENOMIC DNA]</scope>
    <source>
        <strain evidence="4 5">IRF9</strain>
    </source>
</reference>
<keyword evidence="2" id="KW-0812">Transmembrane</keyword>
<keyword evidence="1" id="KW-0175">Coiled coil</keyword>
<dbReference type="STRING" id="1424294.Gferi_17685"/>
<name>A0A1D8GK37_9FIRM</name>
<keyword evidence="5" id="KW-1185">Reference proteome</keyword>
<feature type="transmembrane region" description="Helical" evidence="2">
    <location>
        <begin position="12"/>
        <end position="36"/>
    </location>
</feature>